<sequence length="129" mass="14714">MSKKEFAEFKGQLETLRIKIADGLSHIERDNLNRSQKDASGDLSGYSFHMADMATDNFDRDFSLGIASSEQDLLNRIDEALQKIKEGTFGVCEQCEKAITMKRLKAVPYTKMCIKCQEEEEKNKKRLQG</sequence>
<dbReference type="InterPro" id="IPR000962">
    <property type="entry name" value="Znf_DskA_TraR"/>
</dbReference>
<dbReference type="AlphaFoldDB" id="A0A1G1KRV9"/>
<dbReference type="SUPFAM" id="SSF57716">
    <property type="entry name" value="Glucocorticoid receptor-like (DNA-binding domain)"/>
    <property type="match status" value="1"/>
</dbReference>
<comment type="caution">
    <text evidence="6">The sequence shown here is derived from an EMBL/GenBank/DDBJ whole genome shotgun (WGS) entry which is preliminary data.</text>
</comment>
<dbReference type="PROSITE" id="PS51128">
    <property type="entry name" value="ZF_DKSA_2"/>
    <property type="match status" value="1"/>
</dbReference>
<dbReference type="PROSITE" id="PS01102">
    <property type="entry name" value="ZF_DKSA_1"/>
    <property type="match status" value="1"/>
</dbReference>
<evidence type="ECO:0000256" key="3">
    <source>
        <dbReference type="ARBA" id="ARBA00022833"/>
    </source>
</evidence>
<feature type="zinc finger region" description="dksA C4-type" evidence="4">
    <location>
        <begin position="92"/>
        <end position="116"/>
    </location>
</feature>
<keyword evidence="3" id="KW-0862">Zinc</keyword>
<evidence type="ECO:0000259" key="5">
    <source>
        <dbReference type="Pfam" id="PF01258"/>
    </source>
</evidence>
<dbReference type="GO" id="GO:0008270">
    <property type="term" value="F:zinc ion binding"/>
    <property type="evidence" value="ECO:0007669"/>
    <property type="project" value="UniProtKB-KW"/>
</dbReference>
<dbReference type="SUPFAM" id="SSF109635">
    <property type="entry name" value="DnaK suppressor protein DksA, alpha-hairpin domain"/>
    <property type="match status" value="1"/>
</dbReference>
<reference evidence="6 7" key="1">
    <citation type="journal article" date="2016" name="Nat. Commun.">
        <title>Thousands of microbial genomes shed light on interconnected biogeochemical processes in an aquifer system.</title>
        <authorList>
            <person name="Anantharaman K."/>
            <person name="Brown C.T."/>
            <person name="Hug L.A."/>
            <person name="Sharon I."/>
            <person name="Castelle C.J."/>
            <person name="Probst A.J."/>
            <person name="Thomas B.C."/>
            <person name="Singh A."/>
            <person name="Wilkins M.J."/>
            <person name="Karaoz U."/>
            <person name="Brodie E.L."/>
            <person name="Williams K.H."/>
            <person name="Hubbard S.S."/>
            <person name="Banfield J.F."/>
        </authorList>
    </citation>
    <scope>NUCLEOTIDE SEQUENCE [LARGE SCALE GENOMIC DNA]</scope>
</reference>
<dbReference type="PANTHER" id="PTHR33823">
    <property type="entry name" value="RNA POLYMERASE-BINDING TRANSCRIPTION FACTOR DKSA-RELATED"/>
    <property type="match status" value="1"/>
</dbReference>
<keyword evidence="1" id="KW-0479">Metal-binding</keyword>
<dbReference type="Gene3D" id="1.20.120.910">
    <property type="entry name" value="DksA, coiled-coil domain"/>
    <property type="match status" value="1"/>
</dbReference>
<proteinExistence type="predicted"/>
<name>A0A1G1KRV9_9BACT</name>
<dbReference type="Proteomes" id="UP000178187">
    <property type="component" value="Unassembled WGS sequence"/>
</dbReference>
<feature type="domain" description="Zinc finger DksA/TraR C4-type" evidence="5">
    <location>
        <begin position="87"/>
        <end position="122"/>
    </location>
</feature>
<organism evidence="6 7">
    <name type="scientific">Candidatus Danuiimicrobium aquiferis</name>
    <dbReference type="NCBI Taxonomy" id="1801832"/>
    <lineage>
        <taxon>Bacteria</taxon>
        <taxon>Pseudomonadati</taxon>
        <taxon>Candidatus Omnitrophota</taxon>
        <taxon>Candidatus Danuiimicrobium</taxon>
    </lineage>
</organism>
<dbReference type="Pfam" id="PF01258">
    <property type="entry name" value="zf-dskA_traR"/>
    <property type="match status" value="1"/>
</dbReference>
<gene>
    <name evidence="6" type="ORF">A3G33_11620</name>
</gene>
<evidence type="ECO:0000256" key="4">
    <source>
        <dbReference type="PROSITE-ProRule" id="PRU00510"/>
    </source>
</evidence>
<evidence type="ECO:0000256" key="1">
    <source>
        <dbReference type="ARBA" id="ARBA00022723"/>
    </source>
</evidence>
<evidence type="ECO:0000313" key="6">
    <source>
        <dbReference type="EMBL" id="OGW95637.1"/>
    </source>
</evidence>
<dbReference type="InterPro" id="IPR020458">
    <property type="entry name" value="Znf_DskA_TraR_CS"/>
</dbReference>
<accession>A0A1G1KRV9</accession>
<protein>
    <recommendedName>
        <fullName evidence="5">Zinc finger DksA/TraR C4-type domain-containing protein</fullName>
    </recommendedName>
</protein>
<evidence type="ECO:0000313" key="7">
    <source>
        <dbReference type="Proteomes" id="UP000178187"/>
    </source>
</evidence>
<keyword evidence="2" id="KW-0863">Zinc-finger</keyword>
<dbReference type="InterPro" id="IPR037187">
    <property type="entry name" value="DnaK_N"/>
</dbReference>
<dbReference type="EMBL" id="MHFR01000060">
    <property type="protein sequence ID" value="OGW95637.1"/>
    <property type="molecule type" value="Genomic_DNA"/>
</dbReference>
<dbReference type="PANTHER" id="PTHR33823:SF4">
    <property type="entry name" value="GENERAL STRESS PROTEIN 16O"/>
    <property type="match status" value="1"/>
</dbReference>
<evidence type="ECO:0000256" key="2">
    <source>
        <dbReference type="ARBA" id="ARBA00022771"/>
    </source>
</evidence>